<dbReference type="OrthoDB" id="5376710at2759"/>
<dbReference type="AlphaFoldDB" id="U4LMK6"/>
<name>U4LMK6_PYROM</name>
<feature type="compositionally biased region" description="Low complexity" evidence="1">
    <location>
        <begin position="248"/>
        <end position="257"/>
    </location>
</feature>
<keyword evidence="3" id="KW-1185">Reference proteome</keyword>
<evidence type="ECO:0000256" key="1">
    <source>
        <dbReference type="SAM" id="MobiDB-lite"/>
    </source>
</evidence>
<organism evidence="2 3">
    <name type="scientific">Pyronema omphalodes (strain CBS 100304)</name>
    <name type="common">Pyronema confluens</name>
    <dbReference type="NCBI Taxonomy" id="1076935"/>
    <lineage>
        <taxon>Eukaryota</taxon>
        <taxon>Fungi</taxon>
        <taxon>Dikarya</taxon>
        <taxon>Ascomycota</taxon>
        <taxon>Pezizomycotina</taxon>
        <taxon>Pezizomycetes</taxon>
        <taxon>Pezizales</taxon>
        <taxon>Pyronemataceae</taxon>
        <taxon>Pyronema</taxon>
    </lineage>
</organism>
<feature type="compositionally biased region" description="Low complexity" evidence="1">
    <location>
        <begin position="215"/>
        <end position="228"/>
    </location>
</feature>
<evidence type="ECO:0000313" key="2">
    <source>
        <dbReference type="EMBL" id="CCX30580.1"/>
    </source>
</evidence>
<feature type="region of interest" description="Disordered" evidence="1">
    <location>
        <begin position="113"/>
        <end position="197"/>
    </location>
</feature>
<reference evidence="2 3" key="1">
    <citation type="journal article" date="2013" name="PLoS Genet.">
        <title>The genome and development-dependent transcriptomes of Pyronema confluens: a window into fungal evolution.</title>
        <authorList>
            <person name="Traeger S."/>
            <person name="Altegoer F."/>
            <person name="Freitag M."/>
            <person name="Gabaldon T."/>
            <person name="Kempken F."/>
            <person name="Kumar A."/>
            <person name="Marcet-Houben M."/>
            <person name="Poggeler S."/>
            <person name="Stajich J.E."/>
            <person name="Nowrousian M."/>
        </authorList>
    </citation>
    <scope>NUCLEOTIDE SEQUENCE [LARGE SCALE GENOMIC DNA]</scope>
    <source>
        <strain evidence="3">CBS 100304</strain>
        <tissue evidence="2">Vegetative mycelium</tissue>
    </source>
</reference>
<feature type="region of interest" description="Disordered" evidence="1">
    <location>
        <begin position="213"/>
        <end position="257"/>
    </location>
</feature>
<dbReference type="Proteomes" id="UP000018144">
    <property type="component" value="Unassembled WGS sequence"/>
</dbReference>
<feature type="compositionally biased region" description="Pro residues" evidence="1">
    <location>
        <begin position="233"/>
        <end position="247"/>
    </location>
</feature>
<dbReference type="EMBL" id="HF935442">
    <property type="protein sequence ID" value="CCX30580.1"/>
    <property type="molecule type" value="Genomic_DNA"/>
</dbReference>
<proteinExistence type="predicted"/>
<feature type="compositionally biased region" description="Polar residues" evidence="1">
    <location>
        <begin position="40"/>
        <end position="58"/>
    </location>
</feature>
<evidence type="ECO:0000313" key="3">
    <source>
        <dbReference type="Proteomes" id="UP000018144"/>
    </source>
</evidence>
<gene>
    <name evidence="2" type="ORF">PCON_08779</name>
</gene>
<protein>
    <recommendedName>
        <fullName evidence="4">F-box domain-containing protein</fullName>
    </recommendedName>
</protein>
<sequence length="590" mass="63978">MPFSPKRTFTNLRENLSQLGTKMGSRCTSPAPASPVDTVSPISPGSQNSGPAISPISATNSFGTYRVRKFENCGRGQFTYTEIVTGFTNIPKIEVSPPDSLAVPDTSVSLARSQSAGAGAATIDGGYSHTDHRRRVDGGYSHSDHRRRVSAGDRGRTSPPISGLKHKAVFELDDTSSVRRGRRRSRGELPATPPLSPVASIWEKYPVAGGEACYPQTPNTPQTPQTPQIYLPYRPPSPPTWLPPSPPTSSSSVDSDSETWSWIERSRTPNLLDLPVSPGTPLSIAISNYRPDLLPPRPETPAPELSETCIPAAGFVHPPSAVPANLLSLPAEVLVRIFTHLPDLPTVSCLAATHSHLRSIYVSHPLPIALSVVETSNPALSRLLSLAPTADAPTYLATAECASLTTDRIVARIQEACPTLPAHILASTSLLKAALYNIWNYNLLFSHHPSSASAEYWAWQLSEQELEDMLAAHTALGMLLEPLKSDPLIAVRAGVLEVGEEWWMQDELERWCGWLCGRDLAVLEKVLSVEEEDECGRWDVIIRMGLARWDRTQEVTRGSPGGTGRGLRGVVATVLLEMRMGVAGEGGWWI</sequence>
<feature type="region of interest" description="Disordered" evidence="1">
    <location>
        <begin position="21"/>
        <end position="58"/>
    </location>
</feature>
<dbReference type="STRING" id="1076935.U4LMK6"/>
<evidence type="ECO:0008006" key="4">
    <source>
        <dbReference type="Google" id="ProtNLM"/>
    </source>
</evidence>
<accession>U4LMK6</accession>